<accession>A0ACC2SE81</accession>
<dbReference type="Proteomes" id="UP001165960">
    <property type="component" value="Unassembled WGS sequence"/>
</dbReference>
<dbReference type="EMBL" id="QTSX02005159">
    <property type="protein sequence ID" value="KAJ9060608.1"/>
    <property type="molecule type" value="Genomic_DNA"/>
</dbReference>
<evidence type="ECO:0000313" key="1">
    <source>
        <dbReference type="EMBL" id="KAJ9060608.1"/>
    </source>
</evidence>
<evidence type="ECO:0000313" key="2">
    <source>
        <dbReference type="Proteomes" id="UP001165960"/>
    </source>
</evidence>
<gene>
    <name evidence="1" type="ORF">DSO57_1029047</name>
</gene>
<keyword evidence="2" id="KW-1185">Reference proteome</keyword>
<protein>
    <submittedName>
        <fullName evidence="1">Uncharacterized protein</fullName>
    </submittedName>
</protein>
<comment type="caution">
    <text evidence="1">The sequence shown here is derived from an EMBL/GenBank/DDBJ whole genome shotgun (WGS) entry which is preliminary data.</text>
</comment>
<feature type="non-terminal residue" evidence="1">
    <location>
        <position position="1"/>
    </location>
</feature>
<reference evidence="1" key="1">
    <citation type="submission" date="2022-04" db="EMBL/GenBank/DDBJ databases">
        <title>Genome of the entomopathogenic fungus Entomophthora muscae.</title>
        <authorList>
            <person name="Elya C."/>
            <person name="Lovett B.R."/>
            <person name="Lee E."/>
            <person name="Macias A.M."/>
            <person name="Hajek A.E."/>
            <person name="De Bivort B.L."/>
            <person name="Kasson M.T."/>
            <person name="De Fine Licht H.H."/>
            <person name="Stajich J.E."/>
        </authorList>
    </citation>
    <scope>NUCLEOTIDE SEQUENCE</scope>
    <source>
        <strain evidence="1">Berkeley</strain>
    </source>
</reference>
<proteinExistence type="predicted"/>
<name>A0ACC2SE81_9FUNG</name>
<organism evidence="1 2">
    <name type="scientific">Entomophthora muscae</name>
    <dbReference type="NCBI Taxonomy" id="34485"/>
    <lineage>
        <taxon>Eukaryota</taxon>
        <taxon>Fungi</taxon>
        <taxon>Fungi incertae sedis</taxon>
        <taxon>Zoopagomycota</taxon>
        <taxon>Entomophthoromycotina</taxon>
        <taxon>Entomophthoromycetes</taxon>
        <taxon>Entomophthorales</taxon>
        <taxon>Entomophthoraceae</taxon>
        <taxon>Entomophthora</taxon>
    </lineage>
</organism>
<sequence>ESTWNPLNNLANTQESVQLYLEKKNQKEGLSGEEGDDVRIVNSFSLETRTQGWNLNPDPKSLQAAGPMDQGATFLHFLEAKPLQADAKNVVPNGEVSQTKGISAPNGGVIKFPNGGNKISTISFMSLKSTLVANQEPSTEGGTGLQIGPMTTTIEQDNQVANSRSLINEKTPGLGVILPHLNQNPHALFF</sequence>